<evidence type="ECO:0000256" key="2">
    <source>
        <dbReference type="ARBA" id="ARBA00006739"/>
    </source>
</evidence>
<dbReference type="InterPro" id="IPR029044">
    <property type="entry name" value="Nucleotide-diphossugar_trans"/>
</dbReference>
<keyword evidence="5" id="KW-0812">Transmembrane</keyword>
<sequence length="303" mass="34338">MKNNVLALVVTYNRKELLLECVNALLAQETNCDILIVDNKSTDGTEEALAPYLAAGQIDYINTGENLGGAGGFNFALKEGASRDYDYFWLMDDDTIAHPDTLTEFVKAAQALDNKFGYLSSFAKFTDGAPCRMNLQDVADSGWYAGLPSYPSLVKIKRATFVSFFIKKEVVIEYGLPIKEFFIWADDSEYSLRIAKHLPAYLVGTSQITHKMQVNAGTTWRVLLKEDSDRVGRYFYNVRNRFYIKKQDGLWPATVYFFKQIALSFLLLFAAKSYRFKKFKIVWQGLLAGLTFNPPVEYVAAEK</sequence>
<dbReference type="Gene3D" id="3.90.550.10">
    <property type="entry name" value="Spore Coat Polysaccharide Biosynthesis Protein SpsA, Chain A"/>
    <property type="match status" value="1"/>
</dbReference>
<dbReference type="Pfam" id="PF00535">
    <property type="entry name" value="Glycos_transf_2"/>
    <property type="match status" value="1"/>
</dbReference>
<comment type="caution">
    <text evidence="7">The sequence shown here is derived from an EMBL/GenBank/DDBJ whole genome shotgun (WGS) entry which is preliminary data.</text>
</comment>
<keyword evidence="5" id="KW-0472">Membrane</keyword>
<feature type="domain" description="Glycosyltransferase 2-like" evidence="6">
    <location>
        <begin position="8"/>
        <end position="135"/>
    </location>
</feature>
<keyword evidence="4 7" id="KW-0808">Transferase</keyword>
<keyword evidence="3" id="KW-0328">Glycosyltransferase</keyword>
<dbReference type="CDD" id="cd04185">
    <property type="entry name" value="GT_2_like_b"/>
    <property type="match status" value="1"/>
</dbReference>
<organism evidence="7 8">
    <name type="scientific">Streptococcus cuniculipharyngis</name>
    <dbReference type="NCBI Taxonomy" id="1562651"/>
    <lineage>
        <taxon>Bacteria</taxon>
        <taxon>Bacillati</taxon>
        <taxon>Bacillota</taxon>
        <taxon>Bacilli</taxon>
        <taxon>Lactobacillales</taxon>
        <taxon>Streptococcaceae</taxon>
        <taxon>Streptococcus</taxon>
    </lineage>
</organism>
<dbReference type="Proteomes" id="UP000317430">
    <property type="component" value="Unassembled WGS sequence"/>
</dbReference>
<evidence type="ECO:0000313" key="8">
    <source>
        <dbReference type="Proteomes" id="UP000317430"/>
    </source>
</evidence>
<proteinExistence type="inferred from homology"/>
<gene>
    <name evidence="7" type="ORF">FRX57_04940</name>
</gene>
<evidence type="ECO:0000313" key="7">
    <source>
        <dbReference type="EMBL" id="TWS97638.1"/>
    </source>
</evidence>
<evidence type="ECO:0000256" key="5">
    <source>
        <dbReference type="SAM" id="Phobius"/>
    </source>
</evidence>
<evidence type="ECO:0000259" key="6">
    <source>
        <dbReference type="Pfam" id="PF00535"/>
    </source>
</evidence>
<comment type="pathway">
    <text evidence="1">Cell wall biogenesis; cell wall polysaccharide biosynthesis.</text>
</comment>
<dbReference type="AlphaFoldDB" id="A0A5C5SAC3"/>
<evidence type="ECO:0000256" key="3">
    <source>
        <dbReference type="ARBA" id="ARBA00022676"/>
    </source>
</evidence>
<dbReference type="GO" id="GO:0016757">
    <property type="term" value="F:glycosyltransferase activity"/>
    <property type="evidence" value="ECO:0007669"/>
    <property type="project" value="UniProtKB-KW"/>
</dbReference>
<dbReference type="PANTHER" id="PTHR43179">
    <property type="entry name" value="RHAMNOSYLTRANSFERASE WBBL"/>
    <property type="match status" value="1"/>
</dbReference>
<name>A0A5C5SAC3_9STRE</name>
<feature type="transmembrane region" description="Helical" evidence="5">
    <location>
        <begin position="249"/>
        <end position="271"/>
    </location>
</feature>
<evidence type="ECO:0000256" key="1">
    <source>
        <dbReference type="ARBA" id="ARBA00004776"/>
    </source>
</evidence>
<dbReference type="PANTHER" id="PTHR43179:SF12">
    <property type="entry name" value="GALACTOFURANOSYLTRANSFERASE GLFT2"/>
    <property type="match status" value="1"/>
</dbReference>
<evidence type="ECO:0000256" key="4">
    <source>
        <dbReference type="ARBA" id="ARBA00022679"/>
    </source>
</evidence>
<dbReference type="EMBL" id="VOHL01000003">
    <property type="protein sequence ID" value="TWS97638.1"/>
    <property type="molecule type" value="Genomic_DNA"/>
</dbReference>
<dbReference type="InterPro" id="IPR001173">
    <property type="entry name" value="Glyco_trans_2-like"/>
</dbReference>
<dbReference type="RefSeq" id="WP_146567298.1">
    <property type="nucleotide sequence ID" value="NZ_VOHL01000003.1"/>
</dbReference>
<reference evidence="7 8" key="1">
    <citation type="submission" date="2019-08" db="EMBL/GenBank/DDBJ databases">
        <authorList>
            <person name="Lei W."/>
        </authorList>
    </citation>
    <scope>NUCLEOTIDE SEQUENCE [LARGE SCALE GENOMIC DNA]</scope>
    <source>
        <strain evidence="7 8">CCUG 66496</strain>
    </source>
</reference>
<keyword evidence="8" id="KW-1185">Reference proteome</keyword>
<keyword evidence="5" id="KW-1133">Transmembrane helix</keyword>
<dbReference type="SUPFAM" id="SSF53448">
    <property type="entry name" value="Nucleotide-diphospho-sugar transferases"/>
    <property type="match status" value="1"/>
</dbReference>
<accession>A0A5C5SAC3</accession>
<dbReference type="OrthoDB" id="7665907at2"/>
<comment type="similarity">
    <text evidence="2">Belongs to the glycosyltransferase 2 family.</text>
</comment>
<protein>
    <submittedName>
        <fullName evidence="7">Glycosyltransferase</fullName>
    </submittedName>
</protein>